<reference evidence="1 2" key="1">
    <citation type="journal article" date="2015" name="Proc. Natl. Acad. Sci. U.S.A.">
        <title>The resurrection genome of Boea hygrometrica: A blueprint for survival of dehydration.</title>
        <authorList>
            <person name="Xiao L."/>
            <person name="Yang G."/>
            <person name="Zhang L."/>
            <person name="Yang X."/>
            <person name="Zhao S."/>
            <person name="Ji Z."/>
            <person name="Zhou Q."/>
            <person name="Hu M."/>
            <person name="Wang Y."/>
            <person name="Chen M."/>
            <person name="Xu Y."/>
            <person name="Jin H."/>
            <person name="Xiao X."/>
            <person name="Hu G."/>
            <person name="Bao F."/>
            <person name="Hu Y."/>
            <person name="Wan P."/>
            <person name="Li L."/>
            <person name="Deng X."/>
            <person name="Kuang T."/>
            <person name="Xiang C."/>
            <person name="Zhu J.K."/>
            <person name="Oliver M.J."/>
            <person name="He Y."/>
        </authorList>
    </citation>
    <scope>NUCLEOTIDE SEQUENCE [LARGE SCALE GENOMIC DNA]</scope>
    <source>
        <strain evidence="2">cv. XS01</strain>
    </source>
</reference>
<dbReference type="AlphaFoldDB" id="A0A2Z7CHZ0"/>
<protein>
    <submittedName>
        <fullName evidence="1">Uncharacterized protein</fullName>
    </submittedName>
</protein>
<dbReference type="Proteomes" id="UP000250235">
    <property type="component" value="Unassembled WGS sequence"/>
</dbReference>
<evidence type="ECO:0000313" key="2">
    <source>
        <dbReference type="Proteomes" id="UP000250235"/>
    </source>
</evidence>
<accession>A0A2Z7CHZ0</accession>
<name>A0A2Z7CHZ0_9LAMI</name>
<dbReference type="EMBL" id="KQ997096">
    <property type="protein sequence ID" value="KZV44269.1"/>
    <property type="molecule type" value="Genomic_DNA"/>
</dbReference>
<proteinExistence type="predicted"/>
<evidence type="ECO:0000313" key="1">
    <source>
        <dbReference type="EMBL" id="KZV44269.1"/>
    </source>
</evidence>
<organism evidence="1 2">
    <name type="scientific">Dorcoceras hygrometricum</name>
    <dbReference type="NCBI Taxonomy" id="472368"/>
    <lineage>
        <taxon>Eukaryota</taxon>
        <taxon>Viridiplantae</taxon>
        <taxon>Streptophyta</taxon>
        <taxon>Embryophyta</taxon>
        <taxon>Tracheophyta</taxon>
        <taxon>Spermatophyta</taxon>
        <taxon>Magnoliopsida</taxon>
        <taxon>eudicotyledons</taxon>
        <taxon>Gunneridae</taxon>
        <taxon>Pentapetalae</taxon>
        <taxon>asterids</taxon>
        <taxon>lamiids</taxon>
        <taxon>Lamiales</taxon>
        <taxon>Gesneriaceae</taxon>
        <taxon>Didymocarpoideae</taxon>
        <taxon>Trichosporeae</taxon>
        <taxon>Loxocarpinae</taxon>
        <taxon>Dorcoceras</taxon>
    </lineage>
</organism>
<keyword evidence="2" id="KW-1185">Reference proteome</keyword>
<sequence length="90" mass="9844">MALQEVMRCRIVFSDLTLVSGICLAGVNRCAVRPNPISIDCRHFTPPFGARLVALSSSSLERSIDTSLETGVAGFEEHEVVAVFVYLRDC</sequence>
<gene>
    <name evidence="1" type="ORF">F511_10388</name>
</gene>